<accession>A0A0D0C6M0</accession>
<feature type="domain" description="HMG" evidence="1">
    <location>
        <begin position="127"/>
        <end position="260"/>
    </location>
</feature>
<dbReference type="AlphaFoldDB" id="A0A0D0C6M0"/>
<organism evidence="2 3">
    <name type="scientific">Collybiopsis luxurians FD-317 M1</name>
    <dbReference type="NCBI Taxonomy" id="944289"/>
    <lineage>
        <taxon>Eukaryota</taxon>
        <taxon>Fungi</taxon>
        <taxon>Dikarya</taxon>
        <taxon>Basidiomycota</taxon>
        <taxon>Agaricomycotina</taxon>
        <taxon>Agaricomycetes</taxon>
        <taxon>Agaricomycetidae</taxon>
        <taxon>Agaricales</taxon>
        <taxon>Marasmiineae</taxon>
        <taxon>Omphalotaceae</taxon>
        <taxon>Collybiopsis</taxon>
        <taxon>Collybiopsis luxurians</taxon>
    </lineage>
</organism>
<evidence type="ECO:0000313" key="2">
    <source>
        <dbReference type="EMBL" id="KIK53467.1"/>
    </source>
</evidence>
<dbReference type="HOGENOM" id="CLU_023040_1_0_1"/>
<reference evidence="2 3" key="1">
    <citation type="submission" date="2014-04" db="EMBL/GenBank/DDBJ databases">
        <title>Evolutionary Origins and Diversification of the Mycorrhizal Mutualists.</title>
        <authorList>
            <consortium name="DOE Joint Genome Institute"/>
            <consortium name="Mycorrhizal Genomics Consortium"/>
            <person name="Kohler A."/>
            <person name="Kuo A."/>
            <person name="Nagy L.G."/>
            <person name="Floudas D."/>
            <person name="Copeland A."/>
            <person name="Barry K.W."/>
            <person name="Cichocki N."/>
            <person name="Veneault-Fourrey C."/>
            <person name="LaButti K."/>
            <person name="Lindquist E.A."/>
            <person name="Lipzen A."/>
            <person name="Lundell T."/>
            <person name="Morin E."/>
            <person name="Murat C."/>
            <person name="Riley R."/>
            <person name="Ohm R."/>
            <person name="Sun H."/>
            <person name="Tunlid A."/>
            <person name="Henrissat B."/>
            <person name="Grigoriev I.V."/>
            <person name="Hibbett D.S."/>
            <person name="Martin F."/>
        </authorList>
    </citation>
    <scope>NUCLEOTIDE SEQUENCE [LARGE SCALE GENOMIC DNA]</scope>
    <source>
        <strain evidence="2 3">FD-317 M1</strain>
    </source>
</reference>
<protein>
    <recommendedName>
        <fullName evidence="1">HMG domain-containing protein</fullName>
    </recommendedName>
</protein>
<name>A0A0D0C6M0_9AGAR</name>
<feature type="non-terminal residue" evidence="2">
    <location>
        <position position="532"/>
    </location>
</feature>
<proteinExistence type="predicted"/>
<sequence length="532" mass="60171">LGFEGDQAIHLFSVSKSNDAIGISQWVIVKHEGSDAGEGSWKCSSQNKEGPMCDHIVAAKKFMKGSSDAEGPRKETEGVDITFTKSFTYYPTSTKQFSWQSSRAVSYLPILPPRWCMLPFEVEFYPQPPPLIQLSDQASCPCLDGGRAFFNPHCPTIICECQVYTLTQAFSIQIQLQPCPRCPQEQCRYIGPEPRDIGLFNFNNSTLFTHELLKEYISAFSSSETPFEPWVHTITRRYEEMHPNIPFVGGGLFWSVWFAYVRLIQFEGDKSCPSCGDLPENIIWDGVSIAFGWKHVNDELEPPTVIQDNAPECSSQPLPHQEWLPDRKMRKKLHEWLADGGLKPNKGGESEDLALNMEACLEHTRILQLELYPWLHTLSPYLRDMFSHRLGHGALQSEKGWSPRKEYLVLFLILSAEESTMQTMTRSSLKNLETFLLSPTWENLQGLLGVPALYTVLELEHGREGNYASDTLGVANWMLKRGKEVMDSLLALNHEPLPGTLTQNIVTSTVQKNSSEIHSWEKTGCCYGLPQI</sequence>
<evidence type="ECO:0000259" key="1">
    <source>
        <dbReference type="Pfam" id="PF18717"/>
    </source>
</evidence>
<dbReference type="EMBL" id="KN834829">
    <property type="protein sequence ID" value="KIK53467.1"/>
    <property type="molecule type" value="Genomic_DNA"/>
</dbReference>
<dbReference type="OrthoDB" id="5598737at2759"/>
<dbReference type="Proteomes" id="UP000053593">
    <property type="component" value="Unassembled WGS sequence"/>
</dbReference>
<dbReference type="Pfam" id="PF18717">
    <property type="entry name" value="CxC4"/>
    <property type="match status" value="1"/>
</dbReference>
<gene>
    <name evidence="2" type="ORF">GYMLUDRAFT_178976</name>
</gene>
<evidence type="ECO:0000313" key="3">
    <source>
        <dbReference type="Proteomes" id="UP000053593"/>
    </source>
</evidence>
<keyword evidence="3" id="KW-1185">Reference proteome</keyword>
<dbReference type="InterPro" id="IPR040648">
    <property type="entry name" value="HMGXB3_CxC4"/>
</dbReference>